<dbReference type="KEGG" id="beq:BEWA_025340"/>
<protein>
    <submittedName>
        <fullName evidence="2">Signal peptide-containing protein</fullName>
    </submittedName>
</protein>
<feature type="chain" id="PRO_5003939418" evidence="1">
    <location>
        <begin position="21"/>
        <end position="264"/>
    </location>
</feature>
<evidence type="ECO:0000313" key="2">
    <source>
        <dbReference type="EMBL" id="AFZ79685.1"/>
    </source>
</evidence>
<evidence type="ECO:0000313" key="3">
    <source>
        <dbReference type="Proteomes" id="UP000031512"/>
    </source>
</evidence>
<organism evidence="2 3">
    <name type="scientific">Theileria equi strain WA</name>
    <dbReference type="NCBI Taxonomy" id="1537102"/>
    <lineage>
        <taxon>Eukaryota</taxon>
        <taxon>Sar</taxon>
        <taxon>Alveolata</taxon>
        <taxon>Apicomplexa</taxon>
        <taxon>Aconoidasida</taxon>
        <taxon>Piroplasmida</taxon>
        <taxon>Theileriidae</taxon>
        <taxon>Theileria</taxon>
    </lineage>
</organism>
<feature type="signal peptide" evidence="1">
    <location>
        <begin position="1"/>
        <end position="20"/>
    </location>
</feature>
<dbReference type="VEuPathDB" id="PiroplasmaDB:BEWA_025340"/>
<sequence length="264" mass="31064">MRCVKVLFLLLLSVFRSCTCIFDLKEYLFPAETQLVNYQEPSTATELIHLKTRDDSETFETYSYRRFRFSIYIRGVGDDREWTLFGKYVTSGHNLFSFGRLNSFSEQASKLEEIDYDRVAFRLCRRYNEGFSELILDREDVKALYTTSCFLAVHCGLYAQPYALSFFCKPEREAEQFGPLREVWEHLKLFFQKEGGLVVREFDRQIVKIFVPCPEQKTVLFRSGRSYPLPLHEEPMKDLPLIPDSFYHVVYFIIAVAYAADILL</sequence>
<keyword evidence="3" id="KW-1185">Reference proteome</keyword>
<dbReference type="Proteomes" id="UP000031512">
    <property type="component" value="Chromosome 1"/>
</dbReference>
<keyword evidence="1" id="KW-0732">Signal</keyword>
<gene>
    <name evidence="2" type="ORF">BEWA_025340</name>
</gene>
<name>L0AVV9_THEEQ</name>
<accession>L0AVV9</accession>
<dbReference type="GeneID" id="15807336"/>
<dbReference type="AlphaFoldDB" id="L0AVV9"/>
<proteinExistence type="predicted"/>
<dbReference type="EMBL" id="CP001669">
    <property type="protein sequence ID" value="AFZ79685.1"/>
    <property type="molecule type" value="Genomic_DNA"/>
</dbReference>
<evidence type="ECO:0000256" key="1">
    <source>
        <dbReference type="SAM" id="SignalP"/>
    </source>
</evidence>
<reference evidence="2 3" key="1">
    <citation type="journal article" date="2012" name="BMC Genomics">
        <title>Comparative genomic analysis and phylogenetic position of Theileria equi.</title>
        <authorList>
            <person name="Kappmeyer L.S."/>
            <person name="Thiagarajan M."/>
            <person name="Herndon D.R."/>
            <person name="Ramsay J.D."/>
            <person name="Caler E."/>
            <person name="Djikeng A."/>
            <person name="Gillespie J.J."/>
            <person name="Lau A.O."/>
            <person name="Roalson E.H."/>
            <person name="Silva J.C."/>
            <person name="Silva M.G."/>
            <person name="Suarez C.E."/>
            <person name="Ueti M.W."/>
            <person name="Nene V.M."/>
            <person name="Mealey R.H."/>
            <person name="Knowles D.P."/>
            <person name="Brayton K.A."/>
        </authorList>
    </citation>
    <scope>NUCLEOTIDE SEQUENCE [LARGE SCALE GENOMIC DNA]</scope>
    <source>
        <strain evidence="2 3">WA</strain>
    </source>
</reference>
<dbReference type="RefSeq" id="XP_004829351.1">
    <property type="nucleotide sequence ID" value="XM_004829294.1"/>
</dbReference>